<dbReference type="SUPFAM" id="SSF48425">
    <property type="entry name" value="Sec7 domain"/>
    <property type="match status" value="1"/>
</dbReference>
<dbReference type="PANTHER" id="PTHR10663">
    <property type="entry name" value="GUANYL-NUCLEOTIDE EXCHANGE FACTOR"/>
    <property type="match status" value="1"/>
</dbReference>
<evidence type="ECO:0000256" key="1">
    <source>
        <dbReference type="SAM" id="MobiDB-lite"/>
    </source>
</evidence>
<evidence type="ECO:0000259" key="2">
    <source>
        <dbReference type="PROSITE" id="PS50190"/>
    </source>
</evidence>
<accession>A0A914QNA7</accession>
<dbReference type="InterPro" id="IPR023394">
    <property type="entry name" value="Sec7_C_sf"/>
</dbReference>
<feature type="region of interest" description="Disordered" evidence="1">
    <location>
        <begin position="1"/>
        <end position="50"/>
    </location>
</feature>
<name>A0A914QNA7_9BILA</name>
<dbReference type="InterPro" id="IPR000904">
    <property type="entry name" value="Sec7_dom"/>
</dbReference>
<feature type="domain" description="SEC7" evidence="2">
    <location>
        <begin position="163"/>
        <end position="275"/>
    </location>
</feature>
<dbReference type="Proteomes" id="UP000887578">
    <property type="component" value="Unplaced"/>
</dbReference>
<dbReference type="AlphaFoldDB" id="A0A914QNA7"/>
<dbReference type="GO" id="GO:0005085">
    <property type="term" value="F:guanyl-nucleotide exchange factor activity"/>
    <property type="evidence" value="ECO:0007669"/>
    <property type="project" value="InterPro"/>
</dbReference>
<reference evidence="4" key="1">
    <citation type="submission" date="2022-11" db="UniProtKB">
        <authorList>
            <consortium name="WormBaseParasite"/>
        </authorList>
    </citation>
    <scope>IDENTIFICATION</scope>
</reference>
<dbReference type="WBParaSite" id="PDA_v2.g5265.t1">
    <property type="protein sequence ID" value="PDA_v2.g5265.t1"/>
    <property type="gene ID" value="PDA_v2.g5265"/>
</dbReference>
<proteinExistence type="predicted"/>
<dbReference type="InterPro" id="IPR035999">
    <property type="entry name" value="Sec7_dom_sf"/>
</dbReference>
<evidence type="ECO:0000313" key="4">
    <source>
        <dbReference type="WBParaSite" id="PDA_v2.g5265.t1"/>
    </source>
</evidence>
<protein>
    <submittedName>
        <fullName evidence="4">SEC7 domain-containing protein</fullName>
    </submittedName>
</protein>
<dbReference type="PANTHER" id="PTHR10663:SF376">
    <property type="entry name" value="PH AND SEC7 DOMAIN-CONTAINING PROTEIN"/>
    <property type="match status" value="1"/>
</dbReference>
<organism evidence="3 4">
    <name type="scientific">Panagrolaimus davidi</name>
    <dbReference type="NCBI Taxonomy" id="227884"/>
    <lineage>
        <taxon>Eukaryota</taxon>
        <taxon>Metazoa</taxon>
        <taxon>Ecdysozoa</taxon>
        <taxon>Nematoda</taxon>
        <taxon>Chromadorea</taxon>
        <taxon>Rhabditida</taxon>
        <taxon>Tylenchina</taxon>
        <taxon>Panagrolaimomorpha</taxon>
        <taxon>Panagrolaimoidea</taxon>
        <taxon>Panagrolaimidae</taxon>
        <taxon>Panagrolaimus</taxon>
    </lineage>
</organism>
<dbReference type="PROSITE" id="PS50190">
    <property type="entry name" value="SEC7"/>
    <property type="match status" value="1"/>
</dbReference>
<dbReference type="Pfam" id="PF01369">
    <property type="entry name" value="Sec7"/>
    <property type="match status" value="1"/>
</dbReference>
<dbReference type="GO" id="GO:0032012">
    <property type="term" value="P:regulation of ARF protein signal transduction"/>
    <property type="evidence" value="ECO:0007669"/>
    <property type="project" value="InterPro"/>
</dbReference>
<evidence type="ECO:0000313" key="3">
    <source>
        <dbReference type="Proteomes" id="UP000887578"/>
    </source>
</evidence>
<sequence>MLNLNPKVSPSYAELRQEQLPPVTEVGDSTPQRKGAFDEYPPLHQRGQRRFDLETAVPASQSESILDKHEEDNDENSCMNSEACVSNLQNNIEVNNISSSTLPENASHGVIYHPAKSDFNKTHSFITPQFLEGRLSDYPNLIAGQHHQNLSNNVSPQRINLGEYGVKSDSYTLNSIDNETVINTAKQMFDLNNFRRATVAEFLIQSNAFGEALSQEYFQLFNFSGLRLDSALREFLSHVCLTGESSDRAKLLFLFAGRYFECNPTLFKNPGNFFMKFML</sequence>
<keyword evidence="3" id="KW-1185">Reference proteome</keyword>
<dbReference type="Gene3D" id="1.10.1000.11">
    <property type="entry name" value="Arf Nucleotide-binding Site Opener,domain 2"/>
    <property type="match status" value="1"/>
</dbReference>